<dbReference type="AlphaFoldDB" id="A0A9D1KMW3"/>
<feature type="non-terminal residue" evidence="1">
    <location>
        <position position="1"/>
    </location>
</feature>
<dbReference type="EMBL" id="DVLP01000319">
    <property type="protein sequence ID" value="HIT76080.1"/>
    <property type="molecule type" value="Genomic_DNA"/>
</dbReference>
<dbReference type="GO" id="GO:0003677">
    <property type="term" value="F:DNA binding"/>
    <property type="evidence" value="ECO:0007669"/>
    <property type="project" value="UniProtKB-KW"/>
</dbReference>
<evidence type="ECO:0000313" key="2">
    <source>
        <dbReference type="Proteomes" id="UP000886842"/>
    </source>
</evidence>
<name>A0A9D1KMW3_9ACTN</name>
<evidence type="ECO:0000313" key="1">
    <source>
        <dbReference type="EMBL" id="HIT76080.1"/>
    </source>
</evidence>
<gene>
    <name evidence="1" type="ORF">IAA98_10875</name>
</gene>
<organism evidence="1 2">
    <name type="scientific">Candidatus Avipropionibacterium avicola</name>
    <dbReference type="NCBI Taxonomy" id="2840701"/>
    <lineage>
        <taxon>Bacteria</taxon>
        <taxon>Bacillati</taxon>
        <taxon>Actinomycetota</taxon>
        <taxon>Actinomycetes</taxon>
        <taxon>Propionibacteriales</taxon>
        <taxon>Propionibacteriaceae</taxon>
        <taxon>Propionibacteriaceae incertae sedis</taxon>
        <taxon>Candidatus Avipropionibacterium</taxon>
    </lineage>
</organism>
<comment type="caution">
    <text evidence="1">The sequence shown here is derived from an EMBL/GenBank/DDBJ whole genome shotgun (WGS) entry which is preliminary data.</text>
</comment>
<proteinExistence type="predicted"/>
<sequence length="56" mass="6179">AILVGTEIVGSWRPRSQGRRLGVALELWDGSRPHAAVIEQAERLAQWRGKEFAGPV</sequence>
<keyword evidence="1" id="KW-0238">DNA-binding</keyword>
<reference evidence="1" key="1">
    <citation type="submission" date="2020-10" db="EMBL/GenBank/DDBJ databases">
        <authorList>
            <person name="Gilroy R."/>
        </authorList>
    </citation>
    <scope>NUCLEOTIDE SEQUENCE</scope>
    <source>
        <strain evidence="1">ChiGjej1B1-24693</strain>
    </source>
</reference>
<reference evidence="1" key="2">
    <citation type="journal article" date="2021" name="PeerJ">
        <title>Extensive microbial diversity within the chicken gut microbiome revealed by metagenomics and culture.</title>
        <authorList>
            <person name="Gilroy R."/>
            <person name="Ravi A."/>
            <person name="Getino M."/>
            <person name="Pursley I."/>
            <person name="Horton D.L."/>
            <person name="Alikhan N.F."/>
            <person name="Baker D."/>
            <person name="Gharbi K."/>
            <person name="Hall N."/>
            <person name="Watson M."/>
            <person name="Adriaenssens E.M."/>
            <person name="Foster-Nyarko E."/>
            <person name="Jarju S."/>
            <person name="Secka A."/>
            <person name="Antonio M."/>
            <person name="Oren A."/>
            <person name="Chaudhuri R.R."/>
            <person name="La Ragione R."/>
            <person name="Hildebrand F."/>
            <person name="Pallen M.J."/>
        </authorList>
    </citation>
    <scope>NUCLEOTIDE SEQUENCE</scope>
    <source>
        <strain evidence="1">ChiGjej1B1-24693</strain>
    </source>
</reference>
<accession>A0A9D1KMW3</accession>
<dbReference type="Proteomes" id="UP000886842">
    <property type="component" value="Unassembled WGS sequence"/>
</dbReference>
<protein>
    <submittedName>
        <fullName evidence="1">Winged helix DNA-binding domain-containing protein</fullName>
    </submittedName>
</protein>